<evidence type="ECO:0000256" key="1">
    <source>
        <dbReference type="SAM" id="Phobius"/>
    </source>
</evidence>
<sequence>MLSLSPIIIVIMIILIYISKKYKFGSKYSKSIEFEYHIKEMKFIAKQRKCKVCNQKVERVHDLEYVGEGWISSMNGGTIGEKFKMNRLYKCDKCRLVFDKDEFI</sequence>
<organism evidence="2 3">
    <name type="scientific">Paenibacillus aurantiacus</name>
    <dbReference type="NCBI Taxonomy" id="1936118"/>
    <lineage>
        <taxon>Bacteria</taxon>
        <taxon>Bacillati</taxon>
        <taxon>Bacillota</taxon>
        <taxon>Bacilli</taxon>
        <taxon>Bacillales</taxon>
        <taxon>Paenibacillaceae</taxon>
        <taxon>Paenibacillus</taxon>
    </lineage>
</organism>
<dbReference type="EMBL" id="JBHMDO010000033">
    <property type="protein sequence ID" value="MFB9328319.1"/>
    <property type="molecule type" value="Genomic_DNA"/>
</dbReference>
<keyword evidence="3" id="KW-1185">Reference proteome</keyword>
<reference evidence="2 3" key="1">
    <citation type="submission" date="2024-09" db="EMBL/GenBank/DDBJ databases">
        <authorList>
            <person name="Sun Q."/>
            <person name="Mori K."/>
        </authorList>
    </citation>
    <scope>NUCLEOTIDE SEQUENCE [LARGE SCALE GENOMIC DNA]</scope>
    <source>
        <strain evidence="2 3">TISTR 2452</strain>
    </source>
</reference>
<evidence type="ECO:0000313" key="3">
    <source>
        <dbReference type="Proteomes" id="UP001589747"/>
    </source>
</evidence>
<dbReference type="Proteomes" id="UP001589747">
    <property type="component" value="Unassembled WGS sequence"/>
</dbReference>
<dbReference type="RefSeq" id="WP_377497495.1">
    <property type="nucleotide sequence ID" value="NZ_JBHMDO010000033.1"/>
</dbReference>
<keyword evidence="1" id="KW-1133">Transmembrane helix</keyword>
<feature type="transmembrane region" description="Helical" evidence="1">
    <location>
        <begin position="6"/>
        <end position="22"/>
    </location>
</feature>
<accession>A0ABV5KSV6</accession>
<proteinExistence type="predicted"/>
<keyword evidence="1" id="KW-0472">Membrane</keyword>
<gene>
    <name evidence="2" type="ORF">ACFFSY_20510</name>
</gene>
<comment type="caution">
    <text evidence="2">The sequence shown here is derived from an EMBL/GenBank/DDBJ whole genome shotgun (WGS) entry which is preliminary data.</text>
</comment>
<name>A0ABV5KSV6_9BACL</name>
<keyword evidence="1" id="KW-0812">Transmembrane</keyword>
<evidence type="ECO:0000313" key="2">
    <source>
        <dbReference type="EMBL" id="MFB9328319.1"/>
    </source>
</evidence>
<protein>
    <submittedName>
        <fullName evidence="2">Uncharacterized protein</fullName>
    </submittedName>
</protein>